<dbReference type="AlphaFoldDB" id="A0AAV2CF44"/>
<dbReference type="EMBL" id="OZ034813">
    <property type="protein sequence ID" value="CAL1355008.1"/>
    <property type="molecule type" value="Genomic_DNA"/>
</dbReference>
<evidence type="ECO:0000313" key="1">
    <source>
        <dbReference type="EMBL" id="CAL1355008.1"/>
    </source>
</evidence>
<keyword evidence="2" id="KW-1185">Reference proteome</keyword>
<proteinExistence type="predicted"/>
<dbReference type="Proteomes" id="UP001497516">
    <property type="component" value="Chromosome 1"/>
</dbReference>
<accession>A0AAV2CF44</accession>
<name>A0AAV2CF44_9ROSI</name>
<organism evidence="1 2">
    <name type="scientific">Linum trigynum</name>
    <dbReference type="NCBI Taxonomy" id="586398"/>
    <lineage>
        <taxon>Eukaryota</taxon>
        <taxon>Viridiplantae</taxon>
        <taxon>Streptophyta</taxon>
        <taxon>Embryophyta</taxon>
        <taxon>Tracheophyta</taxon>
        <taxon>Spermatophyta</taxon>
        <taxon>Magnoliopsida</taxon>
        <taxon>eudicotyledons</taxon>
        <taxon>Gunneridae</taxon>
        <taxon>Pentapetalae</taxon>
        <taxon>rosids</taxon>
        <taxon>fabids</taxon>
        <taxon>Malpighiales</taxon>
        <taxon>Linaceae</taxon>
        <taxon>Linum</taxon>
    </lineage>
</organism>
<reference evidence="1 2" key="1">
    <citation type="submission" date="2024-04" db="EMBL/GenBank/DDBJ databases">
        <authorList>
            <person name="Fracassetti M."/>
        </authorList>
    </citation>
    <scope>NUCLEOTIDE SEQUENCE [LARGE SCALE GENOMIC DNA]</scope>
</reference>
<gene>
    <name evidence="1" type="ORF">LTRI10_LOCUS2788</name>
</gene>
<protein>
    <submittedName>
        <fullName evidence="1">Uncharacterized protein</fullName>
    </submittedName>
</protein>
<evidence type="ECO:0000313" key="2">
    <source>
        <dbReference type="Proteomes" id="UP001497516"/>
    </source>
</evidence>
<sequence>MGNLLLVSGVRMIMNLQGPSKPVILICLMLPPSQKVGGVAMRLGPVLESGVELPNELRVGGVFGGQENAPMRVADGGNHLVEAVESVEDPKLEVMVALKHPVNDLGELLNKIDVKAQVQHVRVIKRNDPAK</sequence>